<proteinExistence type="predicted"/>
<name>X0XC04_9ZZZZ</name>
<dbReference type="EMBL" id="BARS01042935">
    <property type="protein sequence ID" value="GAG34203.1"/>
    <property type="molecule type" value="Genomic_DNA"/>
</dbReference>
<sequence>MGASVVTEKILEEVAAERSSQDAKWGEQRMHPASLWHLILSEEVGEAADDIMVVERQGAKLRQELVQVAAVAVASIESHDRQIKLCEKHGVRSKSEVRVPYDGWHLLLSQSVGQLARAILKQDRVLILRRLIEICGTSRAAIEALDIQIKEL</sequence>
<evidence type="ECO:0000313" key="1">
    <source>
        <dbReference type="EMBL" id="GAG34203.1"/>
    </source>
</evidence>
<dbReference type="AlphaFoldDB" id="X0XC04"/>
<reference evidence="1" key="1">
    <citation type="journal article" date="2014" name="Front. Microbiol.">
        <title>High frequency of phylogenetically diverse reductive dehalogenase-homologous genes in deep subseafloor sedimentary metagenomes.</title>
        <authorList>
            <person name="Kawai M."/>
            <person name="Futagami T."/>
            <person name="Toyoda A."/>
            <person name="Takaki Y."/>
            <person name="Nishi S."/>
            <person name="Hori S."/>
            <person name="Arai W."/>
            <person name="Tsubouchi T."/>
            <person name="Morono Y."/>
            <person name="Uchiyama I."/>
            <person name="Ito T."/>
            <person name="Fujiyama A."/>
            <person name="Inagaki F."/>
            <person name="Takami H."/>
        </authorList>
    </citation>
    <scope>NUCLEOTIDE SEQUENCE</scope>
    <source>
        <strain evidence="1">Expedition CK06-06</strain>
    </source>
</reference>
<comment type="caution">
    <text evidence="1">The sequence shown here is derived from an EMBL/GenBank/DDBJ whole genome shotgun (WGS) entry which is preliminary data.</text>
</comment>
<accession>X0XC04</accession>
<protein>
    <submittedName>
        <fullName evidence="1">Uncharacterized protein</fullName>
    </submittedName>
</protein>
<organism evidence="1">
    <name type="scientific">marine sediment metagenome</name>
    <dbReference type="NCBI Taxonomy" id="412755"/>
    <lineage>
        <taxon>unclassified sequences</taxon>
        <taxon>metagenomes</taxon>
        <taxon>ecological metagenomes</taxon>
    </lineage>
</organism>
<gene>
    <name evidence="1" type="ORF">S01H1_65070</name>
</gene>